<sequence>MSNDPADLEWTVHDDQYLGDPGPEDYKLPHLIKSYIGQTLFNDLNNLDSTKNAGQAIKAAPLEHINTFFEGYDGLKDAADDIAVGHHNLWKDISTALQRAHDAFRDAIAAAENSLSGATAAAVFQKARESLDYLTALTDATQRMDPLVDTFSRDIKETRDWFMTAKAQLDTDAKARAAYMDIPENEARDDLLVAHYNREAQQTIHAFYNPPIEWIGQRHPDMSAGPPQVAGSPSRGAGGLGGGPAGGLKPGGLGTPEIPSPGGLALPAATTPQPGPPTMPANGLQGLGDAAKGAGDAADKAGQQAQNAAGQAGNAANQALGQTPKAGQGDTGGLPEGVLGLGPRGLKGATTGSGSGARAGGAGGTGPRSPAVSRPSSQLTQPSKAVTPAQAPRSGVAAGGGSAGAGTPVAGQRGQGGAAKEHKIGKAMRHTKHGQEVIGETEGVVPVVGDESKGANPTDRM</sequence>
<dbReference type="RefSeq" id="WP_065136541.1">
    <property type="nucleotide sequence ID" value="NZ_MAEM01000479.1"/>
</dbReference>
<accession>A0A1A6B9V2</accession>
<protein>
    <submittedName>
        <fullName evidence="2">Uncharacterized protein</fullName>
    </submittedName>
</protein>
<evidence type="ECO:0000313" key="2">
    <source>
        <dbReference type="EMBL" id="OBR99018.1"/>
    </source>
</evidence>
<proteinExistence type="predicted"/>
<evidence type="ECO:0000256" key="1">
    <source>
        <dbReference type="SAM" id="MobiDB-lite"/>
    </source>
</evidence>
<comment type="caution">
    <text evidence="2">The sequence shown here is derived from an EMBL/GenBank/DDBJ whole genome shotgun (WGS) entry which is preliminary data.</text>
</comment>
<organism evidence="2 3">
    <name type="scientific">Mycobacterium gordonae</name>
    <dbReference type="NCBI Taxonomy" id="1778"/>
    <lineage>
        <taxon>Bacteria</taxon>
        <taxon>Bacillati</taxon>
        <taxon>Actinomycetota</taxon>
        <taxon>Actinomycetes</taxon>
        <taxon>Mycobacteriales</taxon>
        <taxon>Mycobacteriaceae</taxon>
        <taxon>Mycobacterium</taxon>
    </lineage>
</organism>
<feature type="compositionally biased region" description="Gly residues" evidence="1">
    <location>
        <begin position="329"/>
        <end position="366"/>
    </location>
</feature>
<reference evidence="2 3" key="1">
    <citation type="submission" date="2016-06" db="EMBL/GenBank/DDBJ databases">
        <authorList>
            <person name="Kjaerup R.B."/>
            <person name="Dalgaard T.S."/>
            <person name="Juul-Madsen H.R."/>
        </authorList>
    </citation>
    <scope>NUCLEOTIDE SEQUENCE [LARGE SCALE GENOMIC DNA]</scope>
    <source>
        <strain evidence="2 3">1245752.6</strain>
    </source>
</reference>
<gene>
    <name evidence="2" type="ORF">A9W98_02560</name>
</gene>
<dbReference type="OrthoDB" id="4704952at2"/>
<dbReference type="AlphaFoldDB" id="A0A1A6B9V2"/>
<feature type="compositionally biased region" description="Gly residues" evidence="1">
    <location>
        <begin position="236"/>
        <end position="254"/>
    </location>
</feature>
<feature type="compositionally biased region" description="Polar residues" evidence="1">
    <location>
        <begin position="374"/>
        <end position="384"/>
    </location>
</feature>
<dbReference type="Proteomes" id="UP000093757">
    <property type="component" value="Unassembled WGS sequence"/>
</dbReference>
<feature type="region of interest" description="Disordered" evidence="1">
    <location>
        <begin position="217"/>
        <end position="461"/>
    </location>
</feature>
<feature type="compositionally biased region" description="Low complexity" evidence="1">
    <location>
        <begin position="280"/>
        <end position="322"/>
    </location>
</feature>
<dbReference type="EMBL" id="MAEM01000479">
    <property type="protein sequence ID" value="OBR99018.1"/>
    <property type="molecule type" value="Genomic_DNA"/>
</dbReference>
<evidence type="ECO:0000313" key="3">
    <source>
        <dbReference type="Proteomes" id="UP000093757"/>
    </source>
</evidence>
<name>A0A1A6B9V2_MYCGO</name>